<dbReference type="EMBL" id="JAULSU010000007">
    <property type="protein sequence ID" value="KAK0611083.1"/>
    <property type="molecule type" value="Genomic_DNA"/>
</dbReference>
<feature type="compositionally biased region" description="Low complexity" evidence="1">
    <location>
        <begin position="11"/>
        <end position="31"/>
    </location>
</feature>
<sequence length="218" mass="23598">MVIKRKRSESELSFSSAFSSPPRPGSSPFDFGAMGRSNWGALSSRPSTPSHLPSRTMKRFRDNRPSETEVHQRTLNLLFSAQQHQTSSCEALDQVDTVMGTPAAKESPVHREAQQRSLHSFWRLPMPTPTPAPTLPSLPAAIQDEAINCEDCGADLGGEDNAMDIDGPGSDGHNCGACRKVVCFSCSISNLGERRRCLGCAQRNELLGGVGLTQVRAC</sequence>
<feature type="compositionally biased region" description="Polar residues" evidence="1">
    <location>
        <begin position="40"/>
        <end position="53"/>
    </location>
</feature>
<proteinExistence type="predicted"/>
<gene>
    <name evidence="2" type="ORF">B0T14DRAFT_529602</name>
</gene>
<organism evidence="2 3">
    <name type="scientific">Immersiella caudata</name>
    <dbReference type="NCBI Taxonomy" id="314043"/>
    <lineage>
        <taxon>Eukaryota</taxon>
        <taxon>Fungi</taxon>
        <taxon>Dikarya</taxon>
        <taxon>Ascomycota</taxon>
        <taxon>Pezizomycotina</taxon>
        <taxon>Sordariomycetes</taxon>
        <taxon>Sordariomycetidae</taxon>
        <taxon>Sordariales</taxon>
        <taxon>Lasiosphaeriaceae</taxon>
        <taxon>Immersiella</taxon>
    </lineage>
</organism>
<name>A0AA39WAX3_9PEZI</name>
<accession>A0AA39WAX3</accession>
<reference evidence="2" key="1">
    <citation type="submission" date="2023-06" db="EMBL/GenBank/DDBJ databases">
        <title>Genome-scale phylogeny and comparative genomics of the fungal order Sordariales.</title>
        <authorList>
            <consortium name="Lawrence Berkeley National Laboratory"/>
            <person name="Hensen N."/>
            <person name="Bonometti L."/>
            <person name="Westerberg I."/>
            <person name="Brannstrom I.O."/>
            <person name="Guillou S."/>
            <person name="Cros-Aarteil S."/>
            <person name="Calhoun S."/>
            <person name="Haridas S."/>
            <person name="Kuo A."/>
            <person name="Mondo S."/>
            <person name="Pangilinan J."/>
            <person name="Riley R."/>
            <person name="Labutti K."/>
            <person name="Andreopoulos B."/>
            <person name="Lipzen A."/>
            <person name="Chen C."/>
            <person name="Yanf M."/>
            <person name="Daum C."/>
            <person name="Ng V."/>
            <person name="Clum A."/>
            <person name="Steindorff A."/>
            <person name="Ohm R."/>
            <person name="Martin F."/>
            <person name="Silar P."/>
            <person name="Natvig D."/>
            <person name="Lalanne C."/>
            <person name="Gautier V."/>
            <person name="Ament-Velasquez S.L."/>
            <person name="Kruys A."/>
            <person name="Hutchinson M.I."/>
            <person name="Powell A.J."/>
            <person name="Barry K."/>
            <person name="Miller A.N."/>
            <person name="Grigoriev I.V."/>
            <person name="Debuchy R."/>
            <person name="Gladieux P."/>
            <person name="Thoren M.H."/>
            <person name="Johannesson H."/>
        </authorList>
    </citation>
    <scope>NUCLEOTIDE SEQUENCE</scope>
    <source>
        <strain evidence="2">CBS 606.72</strain>
    </source>
</reference>
<dbReference type="InterPro" id="IPR011011">
    <property type="entry name" value="Znf_FYVE_PHD"/>
</dbReference>
<feature type="region of interest" description="Disordered" evidence="1">
    <location>
        <begin position="1"/>
        <end position="69"/>
    </location>
</feature>
<evidence type="ECO:0000256" key="1">
    <source>
        <dbReference type="SAM" id="MobiDB-lite"/>
    </source>
</evidence>
<evidence type="ECO:0000313" key="2">
    <source>
        <dbReference type="EMBL" id="KAK0611083.1"/>
    </source>
</evidence>
<keyword evidence="3" id="KW-1185">Reference proteome</keyword>
<dbReference type="AlphaFoldDB" id="A0AA39WAX3"/>
<dbReference type="Proteomes" id="UP001175000">
    <property type="component" value="Unassembled WGS sequence"/>
</dbReference>
<evidence type="ECO:0000313" key="3">
    <source>
        <dbReference type="Proteomes" id="UP001175000"/>
    </source>
</evidence>
<dbReference type="SUPFAM" id="SSF57903">
    <property type="entry name" value="FYVE/PHD zinc finger"/>
    <property type="match status" value="1"/>
</dbReference>
<protein>
    <submittedName>
        <fullName evidence="2">Uncharacterized protein</fullName>
    </submittedName>
</protein>
<comment type="caution">
    <text evidence="2">The sequence shown here is derived from an EMBL/GenBank/DDBJ whole genome shotgun (WGS) entry which is preliminary data.</text>
</comment>
<feature type="compositionally biased region" description="Basic and acidic residues" evidence="1">
    <location>
        <begin position="59"/>
        <end position="69"/>
    </location>
</feature>